<dbReference type="InterPro" id="IPR037398">
    <property type="entry name" value="Glyco_hydro_64_fam"/>
</dbReference>
<evidence type="ECO:0000313" key="3">
    <source>
        <dbReference type="EMBL" id="WPH02656.1"/>
    </source>
</evidence>
<protein>
    <submittedName>
        <fullName evidence="3">Glycoside hydrolase family 64 protein</fullName>
    </submittedName>
</protein>
<evidence type="ECO:0000259" key="2">
    <source>
        <dbReference type="PROSITE" id="PS52006"/>
    </source>
</evidence>
<dbReference type="PROSITE" id="PS52006">
    <property type="entry name" value="GH64"/>
    <property type="match status" value="1"/>
</dbReference>
<dbReference type="Pfam" id="PF16483">
    <property type="entry name" value="Glyco_hydro_64"/>
    <property type="match status" value="1"/>
</dbReference>
<dbReference type="Gene3D" id="3.30.920.50">
    <property type="entry name" value="Beta-1,3-glucanase, C-terminal domain"/>
    <property type="match status" value="1"/>
</dbReference>
<dbReference type="AlphaFoldDB" id="A0AAQ3RAY0"/>
<sequence length="457" mass="48177">MSSIKRKLMGLFGKKSNKQQPMADTEGDSKPVVAAVPASAPAAVDQDNDSIYWSAYKQGSQQKPIAENKVVQKPVSNAASSGTLQVQLKNDSNSSTVYAYITGQALDNNNKLFLLQSDAKTAYYPDNPSSTGTSLAQNVSINLGAPGNTVTATIPRLAGARIWFSIGAPLVFKVNPGPGLVEPSVFNQSDPNINTNFGFAEFTYNASQVFANISYVDFVGPPISLSLTDTSGATQHVSGLPANGLNTVCTALQAQTAKDGQPWSSLIVKSNGQNLRVLSPNSGILLNSSWFQNYWTDYVNQVYSKYNTTPLTIGTQASYGNVNGQTNGSNTLNYGAGGQFAKPSAADIFSNSSGPFATGSNAETNAIIPRLAAAFNRSTLLLSNNTPDGTNPSQYYQNAITNHYARILHATTLDGMGYAFPYDDVTPDGGVPQEGAVFSGNAAMMSLSVGGNSAYKA</sequence>
<reference evidence="3 4" key="1">
    <citation type="submission" date="2023-11" db="EMBL/GenBank/DDBJ databases">
        <title>An acidophilic fungus is an integral part of prey digestion in a carnivorous sundew plant.</title>
        <authorList>
            <person name="Tsai I.J."/>
        </authorList>
    </citation>
    <scope>NUCLEOTIDE SEQUENCE [LARGE SCALE GENOMIC DNA]</scope>
    <source>
        <strain evidence="3">169a</strain>
    </source>
</reference>
<keyword evidence="4" id="KW-1185">Reference proteome</keyword>
<dbReference type="EMBL" id="CP138587">
    <property type="protein sequence ID" value="WPH02656.1"/>
    <property type="molecule type" value="Genomic_DNA"/>
</dbReference>
<proteinExistence type="predicted"/>
<keyword evidence="3" id="KW-0378">Hydrolase</keyword>
<dbReference type="PANTHER" id="PTHR38165">
    <property type="match status" value="1"/>
</dbReference>
<evidence type="ECO:0000256" key="1">
    <source>
        <dbReference type="SAM" id="MobiDB-lite"/>
    </source>
</evidence>
<dbReference type="InterPro" id="IPR032477">
    <property type="entry name" value="Glyco_hydro_64"/>
</dbReference>
<dbReference type="Gene3D" id="2.60.110.10">
    <property type="entry name" value="Thaumatin"/>
    <property type="match status" value="1"/>
</dbReference>
<dbReference type="PANTHER" id="PTHR38165:SF1">
    <property type="entry name" value="GLUCANASE B"/>
    <property type="match status" value="1"/>
</dbReference>
<dbReference type="CDD" id="cd09220">
    <property type="entry name" value="GH64-GluB-like"/>
    <property type="match status" value="1"/>
</dbReference>
<dbReference type="GO" id="GO:0016787">
    <property type="term" value="F:hydrolase activity"/>
    <property type="evidence" value="ECO:0007669"/>
    <property type="project" value="UniProtKB-KW"/>
</dbReference>
<dbReference type="InterPro" id="IPR042517">
    <property type="entry name" value="Glyco_hydro_64_N_2"/>
</dbReference>
<feature type="domain" description="GH64" evidence="2">
    <location>
        <begin position="81"/>
        <end position="436"/>
    </location>
</feature>
<dbReference type="InterPro" id="IPR037176">
    <property type="entry name" value="Osmotin/thaumatin-like_sf"/>
</dbReference>
<dbReference type="Proteomes" id="UP001303373">
    <property type="component" value="Chromosome 8"/>
</dbReference>
<name>A0AAQ3RAY0_9PEZI</name>
<evidence type="ECO:0000313" key="4">
    <source>
        <dbReference type="Proteomes" id="UP001303373"/>
    </source>
</evidence>
<organism evidence="3 4">
    <name type="scientific">Acrodontium crateriforme</name>
    <dbReference type="NCBI Taxonomy" id="150365"/>
    <lineage>
        <taxon>Eukaryota</taxon>
        <taxon>Fungi</taxon>
        <taxon>Dikarya</taxon>
        <taxon>Ascomycota</taxon>
        <taxon>Pezizomycotina</taxon>
        <taxon>Dothideomycetes</taxon>
        <taxon>Dothideomycetidae</taxon>
        <taxon>Mycosphaerellales</taxon>
        <taxon>Teratosphaeriaceae</taxon>
        <taxon>Acrodontium</taxon>
    </lineage>
</organism>
<gene>
    <name evidence="3" type="ORF">R9X50_00552100</name>
</gene>
<accession>A0AAQ3RAY0</accession>
<feature type="region of interest" description="Disordered" evidence="1">
    <location>
        <begin position="1"/>
        <end position="32"/>
    </location>
</feature>